<organism evidence="2 3">
    <name type="scientific">Pontibacillus yanchengensis Y32</name>
    <dbReference type="NCBI Taxonomy" id="1385514"/>
    <lineage>
        <taxon>Bacteria</taxon>
        <taxon>Bacillati</taxon>
        <taxon>Bacillota</taxon>
        <taxon>Bacilli</taxon>
        <taxon>Bacillales</taxon>
        <taxon>Bacillaceae</taxon>
        <taxon>Pontibacillus</taxon>
    </lineage>
</organism>
<keyword evidence="3" id="KW-1185">Reference proteome</keyword>
<keyword evidence="1" id="KW-1133">Transmembrane helix</keyword>
<dbReference type="STRING" id="1385514.N782_17685"/>
<dbReference type="AlphaFoldDB" id="A0A0A2T780"/>
<sequence length="63" mass="7151">MIKSVKGQFVLHVMTAILFVISSLLHFINLANPTFISILFYFIMVSAVFNAGLATERYLKNKK</sequence>
<reference evidence="2 3" key="1">
    <citation type="journal article" date="2015" name="Stand. Genomic Sci.">
        <title>High quality draft genome sequence of the moderately halophilic bacterium Pontibacillus yanchengensis Y32(T) and comparison among Pontibacillus genomes.</title>
        <authorList>
            <person name="Huang J."/>
            <person name="Qiao Z.X."/>
            <person name="Tang J.W."/>
            <person name="Wang G."/>
        </authorList>
    </citation>
    <scope>NUCLEOTIDE SEQUENCE [LARGE SCALE GENOMIC DNA]</scope>
    <source>
        <strain evidence="2 3">Y32</strain>
    </source>
</reference>
<dbReference type="Proteomes" id="UP000030147">
    <property type="component" value="Unassembled WGS sequence"/>
</dbReference>
<accession>A0A0A2T780</accession>
<dbReference type="EMBL" id="AVBF01000053">
    <property type="protein sequence ID" value="KGP71672.1"/>
    <property type="molecule type" value="Genomic_DNA"/>
</dbReference>
<proteinExistence type="predicted"/>
<dbReference type="OrthoDB" id="2455030at2"/>
<evidence type="ECO:0000256" key="1">
    <source>
        <dbReference type="SAM" id="Phobius"/>
    </source>
</evidence>
<name>A0A0A2T780_9BACI</name>
<gene>
    <name evidence="2" type="ORF">N782_17685</name>
</gene>
<feature type="transmembrane region" description="Helical" evidence="1">
    <location>
        <begin position="34"/>
        <end position="53"/>
    </location>
</feature>
<dbReference type="RefSeq" id="WP_036822272.1">
    <property type="nucleotide sequence ID" value="NZ_AVBF01000053.1"/>
</dbReference>
<evidence type="ECO:0000313" key="3">
    <source>
        <dbReference type="Proteomes" id="UP000030147"/>
    </source>
</evidence>
<comment type="caution">
    <text evidence="2">The sequence shown here is derived from an EMBL/GenBank/DDBJ whole genome shotgun (WGS) entry which is preliminary data.</text>
</comment>
<evidence type="ECO:0000313" key="2">
    <source>
        <dbReference type="EMBL" id="KGP71672.1"/>
    </source>
</evidence>
<keyword evidence="1" id="KW-0472">Membrane</keyword>
<feature type="transmembrane region" description="Helical" evidence="1">
    <location>
        <begin position="9"/>
        <end position="28"/>
    </location>
</feature>
<protein>
    <submittedName>
        <fullName evidence="2">Uncharacterized protein</fullName>
    </submittedName>
</protein>
<dbReference type="eggNOG" id="ENOG50331QN">
    <property type="taxonomic scope" value="Bacteria"/>
</dbReference>
<keyword evidence="1" id="KW-0812">Transmembrane</keyword>